<evidence type="ECO:0000256" key="1">
    <source>
        <dbReference type="SAM" id="MobiDB-lite"/>
    </source>
</evidence>
<sequence>MTFTRKLLHIGATALMLSTVASVTTFVSADAAYAERGNNGNGNGRANRDNRGRDQATNRGQQRQQARQQIMADAGVSNWGAIASELGELNKANANANARSNSSDPIHQALGAYFESGGVSYAGVMAYIEAYDDYQEYLGTLIETDIVDPESGETIDITAENVGEYAESFTLVTGISDEFVDAYAAFAVLNDTRDEPLTRGAIDALNYMLGIAEPLDD</sequence>
<feature type="chain" id="PRO_5011659500" evidence="2">
    <location>
        <begin position="24"/>
        <end position="217"/>
    </location>
</feature>
<dbReference type="OrthoDB" id="7871970at2"/>
<feature type="region of interest" description="Disordered" evidence="1">
    <location>
        <begin position="34"/>
        <end position="70"/>
    </location>
</feature>
<reference evidence="3 4" key="1">
    <citation type="submission" date="2016-10" db="EMBL/GenBank/DDBJ databases">
        <authorList>
            <person name="de Groot N.N."/>
        </authorList>
    </citation>
    <scope>NUCLEOTIDE SEQUENCE [LARGE SCALE GENOMIC DNA]</scope>
    <source>
        <strain evidence="3 4">DSM 29433</strain>
    </source>
</reference>
<evidence type="ECO:0000313" key="4">
    <source>
        <dbReference type="Proteomes" id="UP000198926"/>
    </source>
</evidence>
<dbReference type="RefSeq" id="WP_090208457.1">
    <property type="nucleotide sequence ID" value="NZ_FOZM01000002.1"/>
</dbReference>
<feature type="signal peptide" evidence="2">
    <location>
        <begin position="1"/>
        <end position="23"/>
    </location>
</feature>
<dbReference type="AlphaFoldDB" id="A0A1I6MVS7"/>
<protein>
    <submittedName>
        <fullName evidence="3">Uncharacterized protein</fullName>
    </submittedName>
</protein>
<keyword evidence="2" id="KW-0732">Signal</keyword>
<dbReference type="STRING" id="1123755.SAMN05444714_2292"/>
<proteinExistence type="predicted"/>
<dbReference type="EMBL" id="FOZM01000002">
    <property type="protein sequence ID" value="SFS19658.1"/>
    <property type="molecule type" value="Genomic_DNA"/>
</dbReference>
<accession>A0A1I6MVS7</accession>
<feature type="compositionally biased region" description="Basic and acidic residues" evidence="1">
    <location>
        <begin position="46"/>
        <end position="56"/>
    </location>
</feature>
<name>A0A1I6MVS7_9RHOB</name>
<keyword evidence="4" id="KW-1185">Reference proteome</keyword>
<dbReference type="Proteomes" id="UP000198926">
    <property type="component" value="Unassembled WGS sequence"/>
</dbReference>
<evidence type="ECO:0000256" key="2">
    <source>
        <dbReference type="SAM" id="SignalP"/>
    </source>
</evidence>
<evidence type="ECO:0000313" key="3">
    <source>
        <dbReference type="EMBL" id="SFS19658.1"/>
    </source>
</evidence>
<gene>
    <name evidence="3" type="ORF">SAMN05444714_2292</name>
</gene>
<organism evidence="3 4">
    <name type="scientific">Yoonia litorea</name>
    <dbReference type="NCBI Taxonomy" id="1123755"/>
    <lineage>
        <taxon>Bacteria</taxon>
        <taxon>Pseudomonadati</taxon>
        <taxon>Pseudomonadota</taxon>
        <taxon>Alphaproteobacteria</taxon>
        <taxon>Rhodobacterales</taxon>
        <taxon>Paracoccaceae</taxon>
        <taxon>Yoonia</taxon>
    </lineage>
</organism>
<feature type="compositionally biased region" description="Low complexity" evidence="1">
    <location>
        <begin position="59"/>
        <end position="69"/>
    </location>
</feature>